<dbReference type="SUPFAM" id="SSF50729">
    <property type="entry name" value="PH domain-like"/>
    <property type="match status" value="1"/>
</dbReference>
<feature type="region of interest" description="Disordered" evidence="7">
    <location>
        <begin position="526"/>
        <end position="563"/>
    </location>
</feature>
<dbReference type="Ensembl" id="ENSEBUT00000027389.1">
    <property type="protein sequence ID" value="ENSEBUP00000026812.1"/>
    <property type="gene ID" value="ENSEBUG00000016508.1"/>
</dbReference>
<dbReference type="Gene3D" id="2.30.29.30">
    <property type="entry name" value="Pleckstrin-homology domain (PH domain)/Phosphotyrosine-binding domain (PTB)"/>
    <property type="match status" value="1"/>
</dbReference>
<dbReference type="SUPFAM" id="SSF49879">
    <property type="entry name" value="SMAD/FHA domain"/>
    <property type="match status" value="1"/>
</dbReference>
<evidence type="ECO:0000256" key="3">
    <source>
        <dbReference type="ARBA" id="ARBA00023054"/>
    </source>
</evidence>
<keyword evidence="1" id="KW-0488">Methylation</keyword>
<dbReference type="InterPro" id="IPR000253">
    <property type="entry name" value="FHA_dom"/>
</dbReference>
<dbReference type="FunFam" id="2.60.200.20:FF:000004">
    <property type="entry name" value="pleckstrin homology-like domain family B member 1 isoform X1"/>
    <property type="match status" value="1"/>
</dbReference>
<dbReference type="InterPro" id="IPR011993">
    <property type="entry name" value="PH-like_dom_sf"/>
</dbReference>
<dbReference type="FunFam" id="2.30.29.30:FF:000006">
    <property type="entry name" value="Pleckstrin homology like domain family B member 1"/>
    <property type="match status" value="1"/>
</dbReference>
<evidence type="ECO:0000256" key="4">
    <source>
        <dbReference type="ARBA" id="ARBA00069090"/>
    </source>
</evidence>
<evidence type="ECO:0000256" key="7">
    <source>
        <dbReference type="SAM" id="MobiDB-lite"/>
    </source>
</evidence>
<feature type="region of interest" description="Disordered" evidence="7">
    <location>
        <begin position="829"/>
        <end position="882"/>
    </location>
</feature>
<feature type="region of interest" description="Disordered" evidence="7">
    <location>
        <begin position="180"/>
        <end position="204"/>
    </location>
</feature>
<name>A0A8C4R8W8_EPTBU</name>
<protein>
    <recommendedName>
        <fullName evidence="4">Pleckstrin homology-like domain family B member 1</fullName>
    </recommendedName>
    <alternativeName>
        <fullName evidence="5">Protein LL5-alpha</fullName>
    </alternativeName>
</protein>
<evidence type="ECO:0000256" key="1">
    <source>
        <dbReference type="ARBA" id="ARBA00022481"/>
    </source>
</evidence>
<keyword evidence="3 6" id="KW-0175">Coiled coil</keyword>
<dbReference type="AlphaFoldDB" id="A0A8C4R8W8"/>
<keyword evidence="10" id="KW-1185">Reference proteome</keyword>
<proteinExistence type="predicted"/>
<dbReference type="SMART" id="SM00233">
    <property type="entry name" value="PH"/>
    <property type="match status" value="1"/>
</dbReference>
<dbReference type="PROSITE" id="PS50003">
    <property type="entry name" value="PH_DOMAIN"/>
    <property type="match status" value="1"/>
</dbReference>
<sequence length="1074" mass="117951">MMLVQGATVDVVEAGKGKGVRVKTDKPHLVSLGGGRYSIAVTLVPLDPGRTTFGREGEGQTEPDVTLHGPGVAGQHCYIENDAEGSKRLTLYPCGNLCSVDNNIVSRPTTLTQGCVLCLGEANFFRFNHPAQARKLRLVKAPDKGSTVQDDPAGEAQARRLAMARSIDRDVSDFMASISCDTSRGSTSTADSSPSTATTHASASISNISPSLNTFVPPIPSRSSSFVTPPLVKVNGEIQGINHEPTPSFETGYKELCKSAVGVNAKTDNSPLPLRIGELSGSAADVSKGASSNSKCPPSPTPTSSRQSSNVPSSPRLPGNVSHNAPTPAPRSKGCELINSEITAASVGTCSPSTAVLLPPSLPRSLLRPSLSLPPALAMPPEDDKSPRSPNGLQITANGRPLDSRPPRPQPRGNRNPTPVGQKGLPPVPSLTEGHLALNRPRAGSLSPSTARRWAVHEESRDSGNFGPLGIGLRVRSGSITELGDDEDKLREYHRRQREERIHEQEMHRLEQERLDNILAIIAGKGKDISKHGPGSSSPSPRAVSPLANMSPSPLPQLESPDGKIQDSAWRVKGSEQETDEIVDAEGLRQKIMDIDSQLEETTQELELERALLCGESETEAAKLQEEEASARKLRAMLARLQQRKDKERMRLEAERQRLTRLHSVLRDASMQLESCPEAMRPQLQLQIKKEWEKWESCVRTFEDQEFRQLEAESRHEEDEEATLQGLVAQLAERERSIARRKEKMVTLKREGWQLKRDSEQEENKLKAEKCRLLKQLQRVNGNCAFQKGALTTMSRYNLGNQLMSSSSHKDLRGARDLMLSLNSLRRRGDAGGINHQFDTLSLESSDSQGTSPSPDDEGSTSGVEGLRLQEGESGTKEGDTEKLAFRAELEARLRHVGTAGGLPTPPAGMTTWEEARDVRLREKQKTQARPLTRYLPVRSVDFDLRAHIEAGGHAVAACSHLSVTRHTCRGSLTKMGGRVRSWRRRWFLFDRLRRTLCYYADKHETKLKGVIYFQAIEEVYYDHLKSAHKSPNTALTFCLKTHDRTYYCVAPSADAMRIWMDVLVTGAEGNTAF</sequence>
<evidence type="ECO:0000256" key="6">
    <source>
        <dbReference type="SAM" id="Coils"/>
    </source>
</evidence>
<dbReference type="PANTHER" id="PTHR12156:SF5">
    <property type="entry name" value="FI18040P1"/>
    <property type="match status" value="1"/>
</dbReference>
<feature type="compositionally biased region" description="Low complexity" evidence="7">
    <location>
        <begin position="291"/>
        <end position="314"/>
    </location>
</feature>
<feature type="compositionally biased region" description="Low complexity" evidence="7">
    <location>
        <begin position="182"/>
        <end position="204"/>
    </location>
</feature>
<feature type="region of interest" description="Disordered" evidence="7">
    <location>
        <begin position="283"/>
        <end position="334"/>
    </location>
</feature>
<dbReference type="Pfam" id="PF00169">
    <property type="entry name" value="PH"/>
    <property type="match status" value="1"/>
</dbReference>
<evidence type="ECO:0000256" key="5">
    <source>
        <dbReference type="ARBA" id="ARBA00077655"/>
    </source>
</evidence>
<feature type="compositionally biased region" description="Polar residues" evidence="7">
    <location>
        <begin position="837"/>
        <end position="854"/>
    </location>
</feature>
<reference evidence="9" key="1">
    <citation type="submission" date="2025-05" db="UniProtKB">
        <authorList>
            <consortium name="Ensembl"/>
        </authorList>
    </citation>
    <scope>IDENTIFICATION</scope>
</reference>
<dbReference type="InterPro" id="IPR001849">
    <property type="entry name" value="PH_domain"/>
</dbReference>
<evidence type="ECO:0000313" key="10">
    <source>
        <dbReference type="Proteomes" id="UP000694388"/>
    </source>
</evidence>
<organism evidence="9 10">
    <name type="scientific">Eptatretus burgeri</name>
    <name type="common">Inshore hagfish</name>
    <dbReference type="NCBI Taxonomy" id="7764"/>
    <lineage>
        <taxon>Eukaryota</taxon>
        <taxon>Metazoa</taxon>
        <taxon>Chordata</taxon>
        <taxon>Craniata</taxon>
        <taxon>Vertebrata</taxon>
        <taxon>Cyclostomata</taxon>
        <taxon>Myxini</taxon>
        <taxon>Myxiniformes</taxon>
        <taxon>Myxinidae</taxon>
        <taxon>Eptatretinae</taxon>
        <taxon>Eptatretus</taxon>
    </lineage>
</organism>
<dbReference type="PANTHER" id="PTHR12156">
    <property type="entry name" value="PLECKSTRIN HOMOLOGY-LIKE DOMAIN, FAMILY B, MEMBER 3"/>
    <property type="match status" value="1"/>
</dbReference>
<feature type="compositionally biased region" description="Polar residues" evidence="7">
    <location>
        <begin position="388"/>
        <end position="397"/>
    </location>
</feature>
<feature type="compositionally biased region" description="Basic and acidic residues" evidence="7">
    <location>
        <begin position="868"/>
        <end position="882"/>
    </location>
</feature>
<accession>A0A8C4R8W8</accession>
<dbReference type="GeneTree" id="ENSGT00940000155231"/>
<evidence type="ECO:0000256" key="2">
    <source>
        <dbReference type="ARBA" id="ARBA00022553"/>
    </source>
</evidence>
<dbReference type="Ensembl" id="ENSEBUT00000027412.1">
    <property type="protein sequence ID" value="ENSEBUP00000026836.1"/>
    <property type="gene ID" value="ENSEBUG00000016508.1"/>
</dbReference>
<dbReference type="Ensembl" id="ENSEBUT00000027402.1">
    <property type="protein sequence ID" value="ENSEBUP00000026826.1"/>
    <property type="gene ID" value="ENSEBUG00000016508.1"/>
</dbReference>
<feature type="coiled-coil region" evidence="6">
    <location>
        <begin position="585"/>
        <end position="662"/>
    </location>
</feature>
<dbReference type="InterPro" id="IPR008984">
    <property type="entry name" value="SMAD_FHA_dom_sf"/>
</dbReference>
<keyword evidence="2" id="KW-0597">Phosphoprotein</keyword>
<evidence type="ECO:0000313" key="9">
    <source>
        <dbReference type="Ensembl" id="ENSEBUP00000026812.1"/>
    </source>
</evidence>
<dbReference type="Proteomes" id="UP000694388">
    <property type="component" value="Unplaced"/>
</dbReference>
<dbReference type="Pfam" id="PF00498">
    <property type="entry name" value="FHA"/>
    <property type="match status" value="1"/>
</dbReference>
<dbReference type="OMA" id="FMASISC"/>
<feature type="domain" description="PH" evidence="8">
    <location>
        <begin position="966"/>
        <end position="1069"/>
    </location>
</feature>
<dbReference type="Gene3D" id="2.60.200.20">
    <property type="match status" value="1"/>
</dbReference>
<feature type="region of interest" description="Disordered" evidence="7">
    <location>
        <begin position="373"/>
        <end position="468"/>
    </location>
</feature>
<dbReference type="InterPro" id="IPR052212">
    <property type="entry name" value="PH-like_domain"/>
</dbReference>
<evidence type="ECO:0000259" key="8">
    <source>
        <dbReference type="PROSITE" id="PS50003"/>
    </source>
</evidence>